<dbReference type="PANTHER" id="PTHR31900:SF31">
    <property type="entry name" value="F-BOX_LRR-REPEAT PROTEIN 13-LIKE"/>
    <property type="match status" value="1"/>
</dbReference>
<organism evidence="2 3">
    <name type="scientific">Saponaria officinalis</name>
    <name type="common">Common soapwort</name>
    <name type="synonym">Lychnis saponaria</name>
    <dbReference type="NCBI Taxonomy" id="3572"/>
    <lineage>
        <taxon>Eukaryota</taxon>
        <taxon>Viridiplantae</taxon>
        <taxon>Streptophyta</taxon>
        <taxon>Embryophyta</taxon>
        <taxon>Tracheophyta</taxon>
        <taxon>Spermatophyta</taxon>
        <taxon>Magnoliopsida</taxon>
        <taxon>eudicotyledons</taxon>
        <taxon>Gunneridae</taxon>
        <taxon>Pentapetalae</taxon>
        <taxon>Caryophyllales</taxon>
        <taxon>Caryophyllaceae</taxon>
        <taxon>Caryophylleae</taxon>
        <taxon>Saponaria</taxon>
    </lineage>
</organism>
<protein>
    <recommendedName>
        <fullName evidence="1">F-box domain-containing protein</fullName>
    </recommendedName>
</protein>
<dbReference type="InterPro" id="IPR001810">
    <property type="entry name" value="F-box_dom"/>
</dbReference>
<name>A0AAW1L094_SAPOF</name>
<dbReference type="EMBL" id="JBDFQZ010000005">
    <property type="protein sequence ID" value="KAK9726830.1"/>
    <property type="molecule type" value="Genomic_DNA"/>
</dbReference>
<feature type="domain" description="F-box" evidence="1">
    <location>
        <begin position="9"/>
        <end position="56"/>
    </location>
</feature>
<dbReference type="SUPFAM" id="SSF52047">
    <property type="entry name" value="RNI-like"/>
    <property type="match status" value="1"/>
</dbReference>
<proteinExistence type="predicted"/>
<sequence length="266" mass="30686">MFESGVAADDLLSSLPDPILSEILSYLSFKNLVATCVLSMRWRHLWKQTPTVYGDTRDLNLRANITIIHILFSPFLRQLEIDFYPENWLGLYNYCDQIRTPNLKKITIRFREGISSYPPFICFLNPSLVELELGPHMNYTPIIPQSMVRYYLPNLKRLTIHLIPYPHGSAQTAWVKNLISSCPSIEELKMEVDFLNYSSSDLINNVIINSKNLMRLSVNLSNNHPTAFFVIIDCPKLEYGVIRAIDPTREHDINNHMASSKLKLKI</sequence>
<dbReference type="Proteomes" id="UP001443914">
    <property type="component" value="Unassembled WGS sequence"/>
</dbReference>
<evidence type="ECO:0000313" key="3">
    <source>
        <dbReference type="Proteomes" id="UP001443914"/>
    </source>
</evidence>
<dbReference type="InterPro" id="IPR050232">
    <property type="entry name" value="FBL13/AtMIF1-like"/>
</dbReference>
<dbReference type="CDD" id="cd22160">
    <property type="entry name" value="F-box_AtFBL13-like"/>
    <property type="match status" value="1"/>
</dbReference>
<evidence type="ECO:0000313" key="2">
    <source>
        <dbReference type="EMBL" id="KAK9726830.1"/>
    </source>
</evidence>
<dbReference type="InterPro" id="IPR053781">
    <property type="entry name" value="F-box_AtFBL13-like"/>
</dbReference>
<accession>A0AAW1L094</accession>
<dbReference type="InterPro" id="IPR036047">
    <property type="entry name" value="F-box-like_dom_sf"/>
</dbReference>
<dbReference type="Gene3D" id="1.20.1280.50">
    <property type="match status" value="1"/>
</dbReference>
<dbReference type="PROSITE" id="PS50181">
    <property type="entry name" value="FBOX"/>
    <property type="match status" value="1"/>
</dbReference>
<reference evidence="2" key="1">
    <citation type="submission" date="2024-03" db="EMBL/GenBank/DDBJ databases">
        <title>WGS assembly of Saponaria officinalis var. Norfolk2.</title>
        <authorList>
            <person name="Jenkins J."/>
            <person name="Shu S."/>
            <person name="Grimwood J."/>
            <person name="Barry K."/>
            <person name="Goodstein D."/>
            <person name="Schmutz J."/>
            <person name="Leebens-Mack J."/>
            <person name="Osbourn A."/>
        </authorList>
    </citation>
    <scope>NUCLEOTIDE SEQUENCE [LARGE SCALE GENOMIC DNA]</scope>
    <source>
        <strain evidence="2">JIC</strain>
    </source>
</reference>
<gene>
    <name evidence="2" type="ORF">RND81_05G240100</name>
</gene>
<keyword evidence="3" id="KW-1185">Reference proteome</keyword>
<dbReference type="SUPFAM" id="SSF81383">
    <property type="entry name" value="F-box domain"/>
    <property type="match status" value="1"/>
</dbReference>
<dbReference type="AlphaFoldDB" id="A0AAW1L094"/>
<evidence type="ECO:0000259" key="1">
    <source>
        <dbReference type="PROSITE" id="PS50181"/>
    </source>
</evidence>
<dbReference type="PANTHER" id="PTHR31900">
    <property type="entry name" value="F-BOX/RNI SUPERFAMILY PROTEIN-RELATED"/>
    <property type="match status" value="1"/>
</dbReference>
<dbReference type="SMART" id="SM00256">
    <property type="entry name" value="FBOX"/>
    <property type="match status" value="1"/>
</dbReference>
<comment type="caution">
    <text evidence="2">The sequence shown here is derived from an EMBL/GenBank/DDBJ whole genome shotgun (WGS) entry which is preliminary data.</text>
</comment>
<dbReference type="Pfam" id="PF00646">
    <property type="entry name" value="F-box"/>
    <property type="match status" value="1"/>
</dbReference>